<name>A0A250JHN2_9BACT</name>
<evidence type="ECO:0000313" key="3">
    <source>
        <dbReference type="EMBL" id="ATB43399.1"/>
    </source>
</evidence>
<evidence type="ECO:0000313" key="4">
    <source>
        <dbReference type="Proteomes" id="UP000217257"/>
    </source>
</evidence>
<reference evidence="3 4" key="1">
    <citation type="submission" date="2017-06" db="EMBL/GenBank/DDBJ databases">
        <title>Sequencing and comparative analysis of myxobacterial genomes.</title>
        <authorList>
            <person name="Rupp O."/>
            <person name="Goesmann A."/>
            <person name="Sogaard-Andersen L."/>
        </authorList>
    </citation>
    <scope>NUCLEOTIDE SEQUENCE [LARGE SCALE GENOMIC DNA]</scope>
    <source>
        <strain evidence="3 4">DSM 52655</strain>
    </source>
</reference>
<gene>
    <name evidence="3" type="ORF">CYFUS_008879</name>
</gene>
<organism evidence="3 4">
    <name type="scientific">Cystobacter fuscus</name>
    <dbReference type="NCBI Taxonomy" id="43"/>
    <lineage>
        <taxon>Bacteria</taxon>
        <taxon>Pseudomonadati</taxon>
        <taxon>Myxococcota</taxon>
        <taxon>Myxococcia</taxon>
        <taxon>Myxococcales</taxon>
        <taxon>Cystobacterineae</taxon>
        <taxon>Archangiaceae</taxon>
        <taxon>Cystobacter</taxon>
    </lineage>
</organism>
<keyword evidence="1" id="KW-1133">Transmembrane helix</keyword>
<evidence type="ECO:0000259" key="2">
    <source>
        <dbReference type="Pfam" id="PF14219"/>
    </source>
</evidence>
<feature type="transmembrane region" description="Helical" evidence="1">
    <location>
        <begin position="72"/>
        <end position="94"/>
    </location>
</feature>
<dbReference type="AlphaFoldDB" id="A0A250JHN2"/>
<feature type="transmembrane region" description="Helical" evidence="1">
    <location>
        <begin position="224"/>
        <end position="245"/>
    </location>
</feature>
<dbReference type="KEGG" id="cfus:CYFUS_008879"/>
<protein>
    <recommendedName>
        <fullName evidence="2">DUF4328 domain-containing protein</fullName>
    </recommendedName>
</protein>
<accession>A0A250JHN2</accession>
<dbReference type="InterPro" id="IPR025565">
    <property type="entry name" value="DUF4328"/>
</dbReference>
<dbReference type="Pfam" id="PF14219">
    <property type="entry name" value="DUF4328"/>
    <property type="match status" value="1"/>
</dbReference>
<keyword evidence="1" id="KW-0472">Membrane</keyword>
<evidence type="ECO:0000256" key="1">
    <source>
        <dbReference type="SAM" id="Phobius"/>
    </source>
</evidence>
<proteinExistence type="predicted"/>
<dbReference type="Proteomes" id="UP000217257">
    <property type="component" value="Chromosome"/>
</dbReference>
<sequence>MTSVSNASPELRPLCPAHPETLEVKACERCGSYFCAHCVSSGGRCQECLLHYMEASPSSKNRAKRAVLSLRILAALGMFKLIVNVWGVILWDVVLPSRPDSRYVDIYVPTVWFVAGAFYVLLSLTAVACLMWVHAVVRQMNVWGANVGATPTWAVVCWFVPFVNLIKPLMIVRRIVEELGGRGLVAALKLRVWWGALLLSRILYGVLQSLMRPVLVSLLVTTKLLVEIGFWTCALIAVFLTLRILREVQMRLESRRNCF</sequence>
<dbReference type="EMBL" id="CP022098">
    <property type="protein sequence ID" value="ATB43399.1"/>
    <property type="molecule type" value="Genomic_DNA"/>
</dbReference>
<feature type="domain" description="DUF4328" evidence="2">
    <location>
        <begin position="111"/>
        <end position="209"/>
    </location>
</feature>
<feature type="transmembrane region" description="Helical" evidence="1">
    <location>
        <begin position="106"/>
        <end position="133"/>
    </location>
</feature>
<keyword evidence="1" id="KW-0812">Transmembrane</keyword>